<evidence type="ECO:0000256" key="1">
    <source>
        <dbReference type="SAM" id="SignalP"/>
    </source>
</evidence>
<organism evidence="2 3">
    <name type="scientific">Nocardioides seonyuensis</name>
    <dbReference type="NCBI Taxonomy" id="2518371"/>
    <lineage>
        <taxon>Bacteria</taxon>
        <taxon>Bacillati</taxon>
        <taxon>Actinomycetota</taxon>
        <taxon>Actinomycetes</taxon>
        <taxon>Propionibacteriales</taxon>
        <taxon>Nocardioidaceae</taxon>
        <taxon>Nocardioides</taxon>
    </lineage>
</organism>
<dbReference type="SUPFAM" id="SSF50969">
    <property type="entry name" value="YVTN repeat-like/Quinoprotein amine dehydrogenase"/>
    <property type="match status" value="1"/>
</dbReference>
<dbReference type="AlphaFoldDB" id="A0A4P7IH16"/>
<keyword evidence="1" id="KW-0732">Signal</keyword>
<dbReference type="PROSITE" id="PS51257">
    <property type="entry name" value="PROKAR_LIPOPROTEIN"/>
    <property type="match status" value="1"/>
</dbReference>
<dbReference type="EMBL" id="CP038436">
    <property type="protein sequence ID" value="QBX55031.1"/>
    <property type="molecule type" value="Genomic_DNA"/>
</dbReference>
<dbReference type="KEGG" id="nsn:EXE58_05895"/>
<sequence>MSSRRGAAAAAAMVVMAALGGCGSDSPGPIDEDAAWLTSSDPVDTSPVVWAADGVVHLADGTEIDLGAQPASYVVAGDGVFFVPADNPQQAETGSDASAAVHFVEPEGDPVETGLRLRADSVRASPDGRYLLGVDVESGPEDDYGTPLAELVVLDLTEGREVLRTSENFGDLDGDLADLYGEIQVSVLDVTPTTAEVLGTDGPFLVDLATGAISDPEETEETGEPWRSGVIESPDGRWRITTTGKVSQVVDSEGVAVPLEIDAVRWLLEWWADATTVVGIAGAEDGSSALVTCVVPDGRCEVYEATRGETIRYPNGSTYPLVASLLDAHDD</sequence>
<keyword evidence="3" id="KW-1185">Reference proteome</keyword>
<protein>
    <submittedName>
        <fullName evidence="2">Uncharacterized protein</fullName>
    </submittedName>
</protein>
<gene>
    <name evidence="2" type="ORF">EXE58_05895</name>
</gene>
<dbReference type="OrthoDB" id="3779408at2"/>
<reference evidence="2 3" key="1">
    <citation type="submission" date="2019-03" db="EMBL/GenBank/DDBJ databases">
        <title>Three New Species of Nocardioides, Nocardioides euryhalodurans sp. nov., Nocardioides seonyuensis sp. nov. and Nocardioides eburneoflavus sp. nov. Iolated from Soil.</title>
        <authorList>
            <person name="Roh S.G."/>
            <person name="Lee C."/>
            <person name="Kim M.-K."/>
            <person name="Kim S.B."/>
        </authorList>
    </citation>
    <scope>NUCLEOTIDE SEQUENCE [LARGE SCALE GENOMIC DNA]</scope>
    <source>
        <strain evidence="2 3">MMS17-SY207-3</strain>
    </source>
</reference>
<accession>A0A4P7IH16</accession>
<feature type="chain" id="PRO_5020876539" evidence="1">
    <location>
        <begin position="18"/>
        <end position="331"/>
    </location>
</feature>
<proteinExistence type="predicted"/>
<evidence type="ECO:0000313" key="2">
    <source>
        <dbReference type="EMBL" id="QBX55031.1"/>
    </source>
</evidence>
<dbReference type="RefSeq" id="WP_135266999.1">
    <property type="nucleotide sequence ID" value="NZ_CP038436.1"/>
</dbReference>
<dbReference type="Proteomes" id="UP000294853">
    <property type="component" value="Chromosome"/>
</dbReference>
<name>A0A4P7IH16_9ACTN</name>
<feature type="signal peptide" evidence="1">
    <location>
        <begin position="1"/>
        <end position="17"/>
    </location>
</feature>
<dbReference type="InterPro" id="IPR011044">
    <property type="entry name" value="Quino_amine_DH_bsu"/>
</dbReference>
<evidence type="ECO:0000313" key="3">
    <source>
        <dbReference type="Proteomes" id="UP000294853"/>
    </source>
</evidence>